<proteinExistence type="predicted"/>
<name>A0A7U9DXH6_STRLI</name>
<sequence>MDGVRTAADEGPAAGIERQRAGVARAEQRFADRPTRRHLPESQAVGPDREHGTVGAARETVAEAVDTARQRLADPAPRRRSRLRRVSRSPSERSSSSERPRTRAATPKAGPGRPAGSRSLPGGNTQ</sequence>
<reference evidence="3" key="1">
    <citation type="journal article" date="2013" name="Genome Biol. Evol.">
        <title>The genome sequence of Streptomyces lividans 66 reveals a novel tRNA-dependent peptide biosynthetic system within a metal-related genomic island.</title>
        <authorList>
            <person name="Cruz-Morales P."/>
            <person name="Vijgenboom E."/>
            <person name="Iruegas-Bocardo F."/>
            <person name="Girard G."/>
            <person name="Yanez-Guerra L.A."/>
            <person name="Ramos-Aboites H.E."/>
            <person name="Pernodet J.L."/>
            <person name="Anne J."/>
            <person name="van Wezel G.P."/>
            <person name="Barona-Gomez F."/>
        </authorList>
    </citation>
    <scope>NUCLEOTIDE SEQUENCE [LARGE SCALE GENOMIC DNA]</scope>
    <source>
        <strain evidence="3">1326</strain>
    </source>
</reference>
<protein>
    <submittedName>
        <fullName evidence="2">Uncharacterized protein</fullName>
    </submittedName>
</protein>
<evidence type="ECO:0000256" key="1">
    <source>
        <dbReference type="SAM" id="MobiDB-lite"/>
    </source>
</evidence>
<feature type="region of interest" description="Disordered" evidence="1">
    <location>
        <begin position="1"/>
        <end position="126"/>
    </location>
</feature>
<organism evidence="2 3">
    <name type="scientific">Streptomyces lividans 1326</name>
    <dbReference type="NCBI Taxonomy" id="1200984"/>
    <lineage>
        <taxon>Bacteria</taxon>
        <taxon>Bacillati</taxon>
        <taxon>Actinomycetota</taxon>
        <taxon>Actinomycetes</taxon>
        <taxon>Kitasatosporales</taxon>
        <taxon>Streptomycetaceae</taxon>
        <taxon>Streptomyces</taxon>
    </lineage>
</organism>
<feature type="compositionally biased region" description="Basic and acidic residues" evidence="1">
    <location>
        <begin position="26"/>
        <end position="40"/>
    </location>
</feature>
<dbReference type="AlphaFoldDB" id="A0A7U9DXH6"/>
<dbReference type="EMBL" id="CM001889">
    <property type="protein sequence ID" value="EOY50985.1"/>
    <property type="molecule type" value="Genomic_DNA"/>
</dbReference>
<dbReference type="Proteomes" id="UP000014062">
    <property type="component" value="Chromosome"/>
</dbReference>
<evidence type="ECO:0000313" key="2">
    <source>
        <dbReference type="EMBL" id="EOY50985.1"/>
    </source>
</evidence>
<gene>
    <name evidence="2" type="ORF">SLI_6278</name>
</gene>
<evidence type="ECO:0000313" key="3">
    <source>
        <dbReference type="Proteomes" id="UP000014062"/>
    </source>
</evidence>
<accession>A0A7U9DXH6</accession>
<feature type="compositionally biased region" description="Basic residues" evidence="1">
    <location>
        <begin position="78"/>
        <end position="87"/>
    </location>
</feature>